<dbReference type="SUPFAM" id="SSF88874">
    <property type="entry name" value="Receptor-binding domain of short tail fibre protein gp12"/>
    <property type="match status" value="1"/>
</dbReference>
<dbReference type="AlphaFoldDB" id="A0AA91BG92"/>
<feature type="domain" description="Phage tail collar" evidence="4">
    <location>
        <begin position="276"/>
        <end position="322"/>
    </location>
</feature>
<dbReference type="InterPro" id="IPR051934">
    <property type="entry name" value="Phage_Tail_Fiber_Structural"/>
</dbReference>
<evidence type="ECO:0000256" key="1">
    <source>
        <dbReference type="ARBA" id="ARBA00004328"/>
    </source>
</evidence>
<evidence type="ECO:0000256" key="2">
    <source>
        <dbReference type="ARBA" id="ARBA00022581"/>
    </source>
</evidence>
<accession>A0AA91BG92</accession>
<dbReference type="EMBL" id="JAASAN010000001">
    <property type="protein sequence ID" value="NIL25041.1"/>
    <property type="molecule type" value="Genomic_DNA"/>
</dbReference>
<proteinExistence type="predicted"/>
<dbReference type="PANTHER" id="PTHR35191">
    <property type="entry name" value="PROPHAGE SIDE TAIL FIBER PROTEIN HOMOLOG STFQ-RELATED"/>
    <property type="match status" value="1"/>
</dbReference>
<dbReference type="Gene3D" id="3.90.1340.10">
    <property type="entry name" value="Phage tail collar domain"/>
    <property type="match status" value="1"/>
</dbReference>
<reference evidence="5" key="1">
    <citation type="submission" date="2020-03" db="EMBL/GenBank/DDBJ databases">
        <authorList>
            <person name="Kislichkina A."/>
            <person name="Dentovskaya S."/>
            <person name="Shaikhutdinov R."/>
            <person name="Ivanov S."/>
            <person name="Sizova A."/>
            <person name="Solomentsev V."/>
            <person name="Bogun A."/>
        </authorList>
    </citation>
    <scope>NUCLEOTIDE SEQUENCE</scope>
    <source>
        <strain evidence="5">SCPM-O-B-8025</strain>
    </source>
</reference>
<comment type="subcellular location">
    <subcellularLocation>
        <location evidence="1">Virion</location>
    </subcellularLocation>
</comment>
<dbReference type="InterPro" id="IPR005068">
    <property type="entry name" value="Phage_lambda_Stf-r2"/>
</dbReference>
<dbReference type="GO" id="GO:0046718">
    <property type="term" value="P:symbiont entry into host cell"/>
    <property type="evidence" value="ECO:0007669"/>
    <property type="project" value="InterPro"/>
</dbReference>
<evidence type="ECO:0000256" key="3">
    <source>
        <dbReference type="SAM" id="MobiDB-lite"/>
    </source>
</evidence>
<dbReference type="Proteomes" id="UP000698240">
    <property type="component" value="Unassembled WGS sequence"/>
</dbReference>
<evidence type="ECO:0000313" key="6">
    <source>
        <dbReference type="Proteomes" id="UP000698240"/>
    </source>
</evidence>
<feature type="region of interest" description="Disordered" evidence="3">
    <location>
        <begin position="1"/>
        <end position="22"/>
    </location>
</feature>
<organism evidence="5 6">
    <name type="scientific">Yersinia massiliensis</name>
    <dbReference type="NCBI Taxonomy" id="419257"/>
    <lineage>
        <taxon>Bacteria</taxon>
        <taxon>Pseudomonadati</taxon>
        <taxon>Pseudomonadota</taxon>
        <taxon>Gammaproteobacteria</taxon>
        <taxon>Enterobacterales</taxon>
        <taxon>Yersiniaceae</taxon>
        <taxon>Yersinia</taxon>
    </lineage>
</organism>
<dbReference type="GO" id="GO:0019062">
    <property type="term" value="P:virion attachment to host cell"/>
    <property type="evidence" value="ECO:0007669"/>
    <property type="project" value="InterPro"/>
</dbReference>
<comment type="caution">
    <text evidence="5">The sequence shown here is derived from an EMBL/GenBank/DDBJ whole genome shotgun (WGS) entry which is preliminary data.</text>
</comment>
<gene>
    <name evidence="5" type="ORF">HB980_00495</name>
</gene>
<evidence type="ECO:0000259" key="4">
    <source>
        <dbReference type="Pfam" id="PF07484"/>
    </source>
</evidence>
<keyword evidence="2" id="KW-0945">Host-virus interaction</keyword>
<protein>
    <submittedName>
        <fullName evidence="5">Tail fiber protein</fullName>
    </submittedName>
</protein>
<dbReference type="InterPro" id="IPR011083">
    <property type="entry name" value="Phage_tail_collar_dom"/>
</dbReference>
<name>A0AA91BG92_9GAMM</name>
<sequence>MQKIGDIPNTRADNNGEFTDGNVAGGVPPTILPAEWFNTIQRELMSILAAAEIEADSDAFDQVLLSIQKLVSEGIPDLKDASLTQKGIVKLSSATDSTSETLAATPKAVKAAVDASLPIGGTAASATKLATARKIGGVDFDGTKDIDLPFINTTDSNVQLAGVLGVKSLEVYPMTGSAEGGQIDLFDKDGVHVAFFDIDSGGNTRIVSTAAGVAISINKTTGDVTIPKVLNVTGNITSVGSVRAGNGSAQLSTNGNIYGSVWGTDLYTYLTDQLIGIPMPYPLASVPAGFLKCNGAAFSTSTYPRLALKYPSGVLPDMRANAIRGWDDGRGVDAGRALLSQQLDALQNITGNFALGGSKQVAGVTATGAFGPMEVYDALGQQATGAGNIGGITFDASRVARTAAETRMRNIAFNYIVRAL</sequence>
<dbReference type="PANTHER" id="PTHR35191:SF1">
    <property type="entry name" value="PROPHAGE SIDE TAIL FIBER PROTEIN HOMOLOG STFQ-RELATED"/>
    <property type="match status" value="1"/>
</dbReference>
<evidence type="ECO:0000313" key="5">
    <source>
        <dbReference type="EMBL" id="NIL25041.1"/>
    </source>
</evidence>
<dbReference type="InterPro" id="IPR037053">
    <property type="entry name" value="Phage_tail_collar_dom_sf"/>
</dbReference>
<dbReference type="RefSeq" id="WP_167311144.1">
    <property type="nucleotide sequence ID" value="NZ_JAASAN010000001.1"/>
</dbReference>
<dbReference type="Gene3D" id="6.20.70.20">
    <property type="match status" value="1"/>
</dbReference>
<dbReference type="Pfam" id="PF03406">
    <property type="entry name" value="Phage_fiber_2"/>
    <property type="match status" value="1"/>
</dbReference>
<dbReference type="Pfam" id="PF07484">
    <property type="entry name" value="Collar"/>
    <property type="match status" value="1"/>
</dbReference>